<accession>A0A9X3WXV0</accession>
<dbReference type="AlphaFoldDB" id="A0A9X3WXV0"/>
<feature type="region of interest" description="Disordered" evidence="1">
    <location>
        <begin position="58"/>
        <end position="88"/>
    </location>
</feature>
<gene>
    <name evidence="2" type="ORF">KEG57_01780</name>
</gene>
<protein>
    <submittedName>
        <fullName evidence="2">Uncharacterized protein</fullName>
    </submittedName>
</protein>
<evidence type="ECO:0000313" key="2">
    <source>
        <dbReference type="EMBL" id="MDC3979210.1"/>
    </source>
</evidence>
<evidence type="ECO:0000256" key="1">
    <source>
        <dbReference type="SAM" id="MobiDB-lite"/>
    </source>
</evidence>
<evidence type="ECO:0000313" key="3">
    <source>
        <dbReference type="Proteomes" id="UP001151081"/>
    </source>
</evidence>
<dbReference type="Proteomes" id="UP001151081">
    <property type="component" value="Unassembled WGS sequence"/>
</dbReference>
<reference evidence="2 3" key="1">
    <citation type="submission" date="2021-04" db="EMBL/GenBank/DDBJ databases">
        <title>Genome analysis of Polyangium sp.</title>
        <authorList>
            <person name="Li Y."/>
            <person name="Wang J."/>
        </authorList>
    </citation>
    <scope>NUCLEOTIDE SEQUENCE [LARGE SCALE GENOMIC DNA]</scope>
    <source>
        <strain evidence="2 3">SDU14</strain>
    </source>
</reference>
<keyword evidence="3" id="KW-1185">Reference proteome</keyword>
<dbReference type="EMBL" id="JAGTJJ010000001">
    <property type="protein sequence ID" value="MDC3979210.1"/>
    <property type="molecule type" value="Genomic_DNA"/>
</dbReference>
<organism evidence="2 3">
    <name type="scientific">Polyangium jinanense</name>
    <dbReference type="NCBI Taxonomy" id="2829994"/>
    <lineage>
        <taxon>Bacteria</taxon>
        <taxon>Pseudomonadati</taxon>
        <taxon>Myxococcota</taxon>
        <taxon>Polyangia</taxon>
        <taxon>Polyangiales</taxon>
        <taxon>Polyangiaceae</taxon>
        <taxon>Polyangium</taxon>
    </lineage>
</organism>
<sequence length="106" mass="11726">MAPPDPAYVVDPADPRAPSEERWACMSVEERARVVDLLPPAEKHLAAEAAIAEERKRAEAAEAKAEAAEVEKQRAEAEKQRAETEKQRAEARLAEALAELEKLRGR</sequence>
<comment type="caution">
    <text evidence="2">The sequence shown here is derived from an EMBL/GenBank/DDBJ whole genome shotgun (WGS) entry which is preliminary data.</text>
</comment>
<dbReference type="RefSeq" id="WP_272418384.1">
    <property type="nucleotide sequence ID" value="NZ_JAGTJJ010000001.1"/>
</dbReference>
<name>A0A9X3WXV0_9BACT</name>
<proteinExistence type="predicted"/>